<gene>
    <name evidence="1" type="ORF">KIL84_004759</name>
</gene>
<dbReference type="Proteomes" id="UP000827986">
    <property type="component" value="Unassembled WGS sequence"/>
</dbReference>
<dbReference type="AlphaFoldDB" id="A0A9D4B0B1"/>
<accession>A0A9D4B0B1</accession>
<evidence type="ECO:0000313" key="2">
    <source>
        <dbReference type="Proteomes" id="UP000827986"/>
    </source>
</evidence>
<protein>
    <submittedName>
        <fullName evidence="1">Uncharacterized protein</fullName>
    </submittedName>
</protein>
<evidence type="ECO:0000313" key="1">
    <source>
        <dbReference type="EMBL" id="KAH1183267.1"/>
    </source>
</evidence>
<name>A0A9D4B0B1_9SAUR</name>
<reference evidence="1" key="1">
    <citation type="submission" date="2021-09" db="EMBL/GenBank/DDBJ databases">
        <title>The genome of Mauremys mutica provides insights into the evolution of semi-aquatic lifestyle.</title>
        <authorList>
            <person name="Gong S."/>
            <person name="Gao Y."/>
        </authorList>
    </citation>
    <scope>NUCLEOTIDE SEQUENCE</scope>
    <source>
        <strain evidence="1">MM-2020</strain>
        <tissue evidence="1">Muscle</tissue>
    </source>
</reference>
<sequence>MNMTTQWGPSYWLKLRLKISTSSCCLIFCLEIPTRRFLKAHLGQNSISLLFDPLGEVPPVPNSAIPSMPLSRLFFSVYVPRAPALNVPSDASPSPSLEEIIPRSVTQENNEVLR</sequence>
<keyword evidence="2" id="KW-1185">Reference proteome</keyword>
<organism evidence="1 2">
    <name type="scientific">Mauremys mutica</name>
    <name type="common">yellowpond turtle</name>
    <dbReference type="NCBI Taxonomy" id="74926"/>
    <lineage>
        <taxon>Eukaryota</taxon>
        <taxon>Metazoa</taxon>
        <taxon>Chordata</taxon>
        <taxon>Craniata</taxon>
        <taxon>Vertebrata</taxon>
        <taxon>Euteleostomi</taxon>
        <taxon>Archelosauria</taxon>
        <taxon>Testudinata</taxon>
        <taxon>Testudines</taxon>
        <taxon>Cryptodira</taxon>
        <taxon>Durocryptodira</taxon>
        <taxon>Testudinoidea</taxon>
        <taxon>Geoemydidae</taxon>
        <taxon>Geoemydinae</taxon>
        <taxon>Mauremys</taxon>
    </lineage>
</organism>
<dbReference type="EMBL" id="JAHDVG010000466">
    <property type="protein sequence ID" value="KAH1183267.1"/>
    <property type="molecule type" value="Genomic_DNA"/>
</dbReference>
<proteinExistence type="predicted"/>
<comment type="caution">
    <text evidence="1">The sequence shown here is derived from an EMBL/GenBank/DDBJ whole genome shotgun (WGS) entry which is preliminary data.</text>
</comment>